<dbReference type="EC" id="3.6.3.14" evidence="13"/>
<evidence type="ECO:0000256" key="12">
    <source>
        <dbReference type="SAM" id="Phobius"/>
    </source>
</evidence>
<keyword evidence="4" id="KW-0813">Transport</keyword>
<comment type="similarity">
    <text evidence="3">Belongs to the ATPase B chain family.</text>
</comment>
<keyword evidence="7" id="KW-0375">Hydrogen ion transport</keyword>
<dbReference type="GO" id="GO:0046961">
    <property type="term" value="F:proton-transporting ATPase activity, rotational mechanism"/>
    <property type="evidence" value="ECO:0007669"/>
    <property type="project" value="TreeGrafter"/>
</dbReference>
<comment type="function">
    <text evidence="11">F(1)F(0) ATP synthase produces ATP from ADP in the presence of a proton or sodium gradient. F-type ATPases consist of two structural domains, F(1) containing the extramembraneous catalytic core and F(0) containing the membrane proton channel, linked together by a central stalk and a peripheral stalk. During catalysis, ATP synthesis in the catalytic domain of F(1) is coupled via a rotary mechanism of the central stalk subunits to proton translocation.</text>
</comment>
<dbReference type="NCBIfam" id="NF009988">
    <property type="entry name" value="PRK13454.1"/>
    <property type="match status" value="1"/>
</dbReference>
<evidence type="ECO:0000256" key="4">
    <source>
        <dbReference type="ARBA" id="ARBA00022448"/>
    </source>
</evidence>
<keyword evidence="6 12" id="KW-0812">Transmembrane</keyword>
<gene>
    <name evidence="13" type="ORF">MNBD_ALPHA07-1709</name>
</gene>
<dbReference type="InterPro" id="IPR002146">
    <property type="entry name" value="ATP_synth_b/b'su_bac/chlpt"/>
</dbReference>
<evidence type="ECO:0000256" key="9">
    <source>
        <dbReference type="ARBA" id="ARBA00023065"/>
    </source>
</evidence>
<keyword evidence="5" id="KW-0138">CF(0)</keyword>
<feature type="transmembrane region" description="Helical" evidence="12">
    <location>
        <begin position="38"/>
        <end position="57"/>
    </location>
</feature>
<accession>A0A3B0S0H7</accession>
<evidence type="ECO:0000256" key="11">
    <source>
        <dbReference type="ARBA" id="ARBA00025198"/>
    </source>
</evidence>
<dbReference type="Pfam" id="PF00430">
    <property type="entry name" value="ATP-synt_B"/>
    <property type="match status" value="1"/>
</dbReference>
<keyword evidence="8 12" id="KW-1133">Transmembrane helix</keyword>
<evidence type="ECO:0000256" key="3">
    <source>
        <dbReference type="ARBA" id="ARBA00005513"/>
    </source>
</evidence>
<dbReference type="GO" id="GO:0012505">
    <property type="term" value="C:endomembrane system"/>
    <property type="evidence" value="ECO:0007669"/>
    <property type="project" value="UniProtKB-SubCell"/>
</dbReference>
<dbReference type="CDD" id="cd06503">
    <property type="entry name" value="ATP-synt_Fo_b"/>
    <property type="match status" value="1"/>
</dbReference>
<dbReference type="PANTHER" id="PTHR33445">
    <property type="entry name" value="ATP SYNTHASE SUBUNIT B', CHLOROPLASTIC"/>
    <property type="match status" value="1"/>
</dbReference>
<evidence type="ECO:0000256" key="5">
    <source>
        <dbReference type="ARBA" id="ARBA00022547"/>
    </source>
</evidence>
<evidence type="ECO:0000256" key="2">
    <source>
        <dbReference type="ARBA" id="ARBA00004308"/>
    </source>
</evidence>
<organism evidence="13">
    <name type="scientific">hydrothermal vent metagenome</name>
    <dbReference type="NCBI Taxonomy" id="652676"/>
    <lineage>
        <taxon>unclassified sequences</taxon>
        <taxon>metagenomes</taxon>
        <taxon>ecological metagenomes</taxon>
    </lineage>
</organism>
<dbReference type="AlphaFoldDB" id="A0A3B0S0H7"/>
<evidence type="ECO:0000256" key="6">
    <source>
        <dbReference type="ARBA" id="ARBA00022692"/>
    </source>
</evidence>
<comment type="subcellular location">
    <subcellularLocation>
        <location evidence="2">Endomembrane system</location>
    </subcellularLocation>
    <subcellularLocation>
        <location evidence="1">Membrane</location>
        <topology evidence="1">Single-pass membrane protein</topology>
    </subcellularLocation>
</comment>
<keyword evidence="13" id="KW-0378">Hydrolase</keyword>
<proteinExistence type="inferred from homology"/>
<dbReference type="GO" id="GO:0016787">
    <property type="term" value="F:hydrolase activity"/>
    <property type="evidence" value="ECO:0007669"/>
    <property type="project" value="UniProtKB-KW"/>
</dbReference>
<evidence type="ECO:0000313" key="13">
    <source>
        <dbReference type="EMBL" id="VAV93928.1"/>
    </source>
</evidence>
<protein>
    <submittedName>
        <fullName evidence="13">ATP synthase F0 sector subunit b</fullName>
        <ecNumber evidence="13">3.6.3.14</ecNumber>
    </submittedName>
</protein>
<keyword evidence="10 12" id="KW-0472">Membrane</keyword>
<reference evidence="13" key="1">
    <citation type="submission" date="2018-06" db="EMBL/GenBank/DDBJ databases">
        <authorList>
            <person name="Zhirakovskaya E."/>
        </authorList>
    </citation>
    <scope>NUCLEOTIDE SEQUENCE</scope>
</reference>
<dbReference type="GO" id="GO:0015986">
    <property type="term" value="P:proton motive force-driven ATP synthesis"/>
    <property type="evidence" value="ECO:0007669"/>
    <property type="project" value="InterPro"/>
</dbReference>
<dbReference type="HAMAP" id="MF_01398">
    <property type="entry name" value="ATP_synth_b_bprime"/>
    <property type="match status" value="1"/>
</dbReference>
<evidence type="ECO:0000256" key="1">
    <source>
        <dbReference type="ARBA" id="ARBA00004167"/>
    </source>
</evidence>
<evidence type="ECO:0000256" key="10">
    <source>
        <dbReference type="ARBA" id="ARBA00023136"/>
    </source>
</evidence>
<sequence length="185" mass="19330">METETLEATGEAIGACVDAEGRASGMPQLCAEWMSNQVFWLLVTLAVIFFVLSRIALPRIAGILAERSGAITNDLAAAEDLKARAVEAEEAYNKALADARAEAQNIVAAAKADIQGDLNKAIARADSEIAARSAEGEKIIADIRANALESIKLVAKDTTKEVVAAMGGKADAKTVTTAVTARMKG</sequence>
<dbReference type="PANTHER" id="PTHR33445:SF1">
    <property type="entry name" value="ATP SYNTHASE SUBUNIT B"/>
    <property type="match status" value="1"/>
</dbReference>
<dbReference type="InterPro" id="IPR050059">
    <property type="entry name" value="ATP_synthase_B_chain"/>
</dbReference>
<evidence type="ECO:0000256" key="7">
    <source>
        <dbReference type="ARBA" id="ARBA00022781"/>
    </source>
</evidence>
<evidence type="ECO:0000256" key="8">
    <source>
        <dbReference type="ARBA" id="ARBA00022989"/>
    </source>
</evidence>
<name>A0A3B0S0H7_9ZZZZ</name>
<dbReference type="GO" id="GO:0045259">
    <property type="term" value="C:proton-transporting ATP synthase complex"/>
    <property type="evidence" value="ECO:0007669"/>
    <property type="project" value="UniProtKB-KW"/>
</dbReference>
<dbReference type="EMBL" id="UOEG01000110">
    <property type="protein sequence ID" value="VAV93928.1"/>
    <property type="molecule type" value="Genomic_DNA"/>
</dbReference>
<keyword evidence="9" id="KW-0406">Ion transport</keyword>